<keyword evidence="1" id="KW-0067">ATP-binding</keyword>
<dbReference type="Proteomes" id="UP000274920">
    <property type="component" value="Unassembled WGS sequence"/>
</dbReference>
<dbReference type="EMBL" id="RHJS01000002">
    <property type="protein sequence ID" value="RRK35501.1"/>
    <property type="molecule type" value="Genomic_DNA"/>
</dbReference>
<accession>A0A3R8JVK8</accession>
<keyword evidence="1" id="KW-0547">Nucleotide-binding</keyword>
<keyword evidence="4" id="KW-1185">Reference proteome</keyword>
<dbReference type="CDD" id="cd00267">
    <property type="entry name" value="ABC_ATPase"/>
    <property type="match status" value="1"/>
</dbReference>
<dbReference type="PROSITE" id="PS50901">
    <property type="entry name" value="FTSK"/>
    <property type="match status" value="1"/>
</dbReference>
<name>A0A3R8JVK8_9FIRM</name>
<gene>
    <name evidence="3" type="ORF">EBB54_23795</name>
</gene>
<dbReference type="InterPro" id="IPR027417">
    <property type="entry name" value="P-loop_NTPase"/>
</dbReference>
<organism evidence="3 4">
    <name type="scientific">Schaedlerella arabinosiphila</name>
    <dbReference type="NCBI Taxonomy" id="2044587"/>
    <lineage>
        <taxon>Bacteria</taxon>
        <taxon>Bacillati</taxon>
        <taxon>Bacillota</taxon>
        <taxon>Clostridia</taxon>
        <taxon>Lachnospirales</taxon>
        <taxon>Lachnospiraceae</taxon>
        <taxon>Schaedlerella</taxon>
    </lineage>
</organism>
<evidence type="ECO:0000259" key="2">
    <source>
        <dbReference type="PROSITE" id="PS50901"/>
    </source>
</evidence>
<feature type="binding site" evidence="1">
    <location>
        <begin position="45"/>
        <end position="52"/>
    </location>
    <ligand>
        <name>ATP</name>
        <dbReference type="ChEBI" id="CHEBI:30616"/>
    </ligand>
</feature>
<dbReference type="SUPFAM" id="SSF52540">
    <property type="entry name" value="P-loop containing nucleoside triphosphate hydrolases"/>
    <property type="match status" value="1"/>
</dbReference>
<dbReference type="AlphaFoldDB" id="A0A3R8JVK8"/>
<proteinExistence type="predicted"/>
<keyword evidence="3" id="KW-0132">Cell division</keyword>
<dbReference type="GO" id="GO:0005524">
    <property type="term" value="F:ATP binding"/>
    <property type="evidence" value="ECO:0007669"/>
    <property type="project" value="UniProtKB-UniRule"/>
</dbReference>
<keyword evidence="3" id="KW-0131">Cell cycle</keyword>
<dbReference type="Gene3D" id="3.40.50.300">
    <property type="entry name" value="P-loop containing nucleotide triphosphate hydrolases"/>
    <property type="match status" value="1"/>
</dbReference>
<dbReference type="GO" id="GO:0051301">
    <property type="term" value="P:cell division"/>
    <property type="evidence" value="ECO:0007669"/>
    <property type="project" value="UniProtKB-KW"/>
</dbReference>
<dbReference type="InterPro" id="IPR002543">
    <property type="entry name" value="FtsK_dom"/>
</dbReference>
<protein>
    <submittedName>
        <fullName evidence="3">Cell division protein FtsK</fullName>
    </submittedName>
</protein>
<evidence type="ECO:0000313" key="4">
    <source>
        <dbReference type="Proteomes" id="UP000274920"/>
    </source>
</evidence>
<sequence length="275" mass="30450">MLIGKGIPNEYKGDYKPDVSYEPIPIYDNIIWNYNSEALHILLIAPSGAGKSQFLRYLGGMVLRRQHMLHVIDAKNSDLGRLFRHIGVGVAVETDEIIKMLTKIVNEMNERYSKYFAADNADIDANFTSLGLKGEILIFDEVLAALGEADKKQKAEIERLLGQLALKGRAVGISLVITAQKLNATDLPKSITEQCQTRIILGAVVSDETFHQATGYYKKDIAGAYKGGVGKGYAITPKSDGLAYIETPQMPEKTSDYIMLFKELRDRGTPYGEGR</sequence>
<reference evidence="3" key="1">
    <citation type="submission" date="2018-10" db="EMBL/GenBank/DDBJ databases">
        <title>Schaedlerella arabinophila gen. nov. sp. nov., isolated from the mouse intestinal tract and comparative analysis with the genome of the closely related altered Schaedler flora strain ASF502.</title>
        <authorList>
            <person name="Miyake S."/>
            <person name="Soh M."/>
            <person name="Seedorf H."/>
        </authorList>
    </citation>
    <scope>NUCLEOTIDE SEQUENCE [LARGE SCALE GENOMIC DNA]</scope>
    <source>
        <strain evidence="3">DSM 106076</strain>
    </source>
</reference>
<evidence type="ECO:0000256" key="1">
    <source>
        <dbReference type="PROSITE-ProRule" id="PRU00289"/>
    </source>
</evidence>
<feature type="domain" description="FtsK" evidence="2">
    <location>
        <begin position="27"/>
        <end position="210"/>
    </location>
</feature>
<evidence type="ECO:0000313" key="3">
    <source>
        <dbReference type="EMBL" id="RRK35501.1"/>
    </source>
</evidence>
<dbReference type="GO" id="GO:0003677">
    <property type="term" value="F:DNA binding"/>
    <property type="evidence" value="ECO:0007669"/>
    <property type="project" value="InterPro"/>
</dbReference>
<comment type="caution">
    <text evidence="3">The sequence shown here is derived from an EMBL/GenBank/DDBJ whole genome shotgun (WGS) entry which is preliminary data.</text>
</comment>